<dbReference type="InterPro" id="IPR050902">
    <property type="entry name" value="ABC_Transporter_SBP"/>
</dbReference>
<evidence type="ECO:0000256" key="1">
    <source>
        <dbReference type="SAM" id="SignalP"/>
    </source>
</evidence>
<dbReference type="InterPro" id="IPR002491">
    <property type="entry name" value="ABC_transptr_periplasmic_BD"/>
</dbReference>
<dbReference type="EMBL" id="JAVRQI010000006">
    <property type="protein sequence ID" value="MDT1062007.1"/>
    <property type="molecule type" value="Genomic_DNA"/>
</dbReference>
<sequence>MRRLALALLLAGVAVPAMAAETHPEASRVLSIGGSLTEIIYALGEENRLVGRDTTSNWPPQANALPDVGYMRALSPEGVLSVSPDLILAEDGAGPPEAVAVLKSAGLPYVAVGESHDAAGVLQKVDTVAETLGVPEKGRALHQQLAAELDSAAERARAVGTPRRVLFVLSLQGGRVMAGGTGTSADGIIRLAGAENALEGVEGYKPITDEAIIKAAPDVILMMQRGEADADAAANGGSGHDAAMATALAMPALAQTPAGRSGALVIMDGLKLLGFGPRTGQAALELHDLVYGAP</sequence>
<reference evidence="4" key="1">
    <citation type="submission" date="2023-07" db="EMBL/GenBank/DDBJ databases">
        <title>Characterization of two Paracoccaceae strains isolated from Phycosphere and proposal of Xinfangfangia lacusdiani sp. nov.</title>
        <authorList>
            <person name="Deng Y."/>
            <person name="Zhang Y.Q."/>
        </authorList>
    </citation>
    <scope>NUCLEOTIDE SEQUENCE [LARGE SCALE GENOMIC DNA]</scope>
    <source>
        <strain evidence="4">CPCC 101403</strain>
    </source>
</reference>
<dbReference type="CDD" id="cd01149">
    <property type="entry name" value="HutB"/>
    <property type="match status" value="1"/>
</dbReference>
<proteinExistence type="predicted"/>
<feature type="signal peptide" evidence="1">
    <location>
        <begin position="1"/>
        <end position="19"/>
    </location>
</feature>
<accession>A0ABU3ECR1</accession>
<evidence type="ECO:0000313" key="3">
    <source>
        <dbReference type="EMBL" id="MDT1062007.1"/>
    </source>
</evidence>
<keyword evidence="1" id="KW-0732">Signal</keyword>
<dbReference type="RefSeq" id="WP_311759106.1">
    <property type="nucleotide sequence ID" value="NZ_JAVRQI010000006.1"/>
</dbReference>
<feature type="chain" id="PRO_5045884260" evidence="1">
    <location>
        <begin position="20"/>
        <end position="294"/>
    </location>
</feature>
<name>A0ABU3ECR1_9RHOB</name>
<organism evidence="3 4">
    <name type="scientific">Paracoccus broussonetiae</name>
    <dbReference type="NCBI Taxonomy" id="3075834"/>
    <lineage>
        <taxon>Bacteria</taxon>
        <taxon>Pseudomonadati</taxon>
        <taxon>Pseudomonadota</taxon>
        <taxon>Alphaproteobacteria</taxon>
        <taxon>Rhodobacterales</taxon>
        <taxon>Paracoccaceae</taxon>
        <taxon>Paracoccus</taxon>
    </lineage>
</organism>
<dbReference type="Proteomes" id="UP001251085">
    <property type="component" value="Unassembled WGS sequence"/>
</dbReference>
<evidence type="ECO:0000259" key="2">
    <source>
        <dbReference type="PROSITE" id="PS50983"/>
    </source>
</evidence>
<comment type="caution">
    <text evidence="3">The sequence shown here is derived from an EMBL/GenBank/DDBJ whole genome shotgun (WGS) entry which is preliminary data.</text>
</comment>
<dbReference type="Pfam" id="PF01497">
    <property type="entry name" value="Peripla_BP_2"/>
    <property type="match status" value="1"/>
</dbReference>
<evidence type="ECO:0000313" key="4">
    <source>
        <dbReference type="Proteomes" id="UP001251085"/>
    </source>
</evidence>
<protein>
    <submittedName>
        <fullName evidence="3">ABC transporter substrate-binding protein</fullName>
    </submittedName>
</protein>
<dbReference type="PANTHER" id="PTHR30535:SF4">
    <property type="entry name" value="HEMIN-BINDING PERIPLASMIC PROTEIN HMUT"/>
    <property type="match status" value="1"/>
</dbReference>
<feature type="domain" description="Fe/B12 periplasmic-binding" evidence="2">
    <location>
        <begin position="28"/>
        <end position="294"/>
    </location>
</feature>
<dbReference type="Gene3D" id="3.40.50.1980">
    <property type="entry name" value="Nitrogenase molybdenum iron protein domain"/>
    <property type="match status" value="2"/>
</dbReference>
<gene>
    <name evidence="3" type="ORF">RM190_09080</name>
</gene>
<dbReference type="PANTHER" id="PTHR30535">
    <property type="entry name" value="VITAMIN B12-BINDING PROTEIN"/>
    <property type="match status" value="1"/>
</dbReference>
<keyword evidence="4" id="KW-1185">Reference proteome</keyword>
<dbReference type="PROSITE" id="PS50983">
    <property type="entry name" value="FE_B12_PBP"/>
    <property type="match status" value="1"/>
</dbReference>
<dbReference type="SUPFAM" id="SSF53807">
    <property type="entry name" value="Helical backbone' metal receptor"/>
    <property type="match status" value="1"/>
</dbReference>